<dbReference type="SUPFAM" id="SSF53474">
    <property type="entry name" value="alpha/beta-Hydrolases"/>
    <property type="match status" value="1"/>
</dbReference>
<dbReference type="InterPro" id="IPR029058">
    <property type="entry name" value="AB_hydrolase_fold"/>
</dbReference>
<gene>
    <name evidence="1" type="ORF">IC602_07185</name>
</gene>
<name>A0ABR7VKZ0_VIRHA</name>
<dbReference type="EMBL" id="JACWEZ010000003">
    <property type="protein sequence ID" value="MBD1222386.1"/>
    <property type="molecule type" value="Genomic_DNA"/>
</dbReference>
<evidence type="ECO:0000313" key="2">
    <source>
        <dbReference type="Proteomes" id="UP000621631"/>
    </source>
</evidence>
<reference evidence="1 2" key="1">
    <citation type="submission" date="2020-09" db="EMBL/GenBank/DDBJ databases">
        <title>Draft Genome Sequences of Oil-Oxidizing Bacteria Halomonas titanicae, Marinobacter lutaoensis, and Virgibacillus halodenitrificans Isolated from Highly Saline Environments.</title>
        <authorList>
            <person name="Grouzdev D.S."/>
            <person name="Sokolova D.S."/>
            <person name="Semenova E.M."/>
            <person name="Borzenkov I.A."/>
            <person name="Bidzhieva S.K."/>
            <person name="Poltaraus A.B."/>
            <person name="Nazina T.N."/>
        </authorList>
    </citation>
    <scope>NUCLEOTIDE SEQUENCE [LARGE SCALE GENOMIC DNA]</scope>
    <source>
        <strain evidence="1 2">VKM B-3472D</strain>
    </source>
</reference>
<comment type="caution">
    <text evidence="1">The sequence shown here is derived from an EMBL/GenBank/DDBJ whole genome shotgun (WGS) entry which is preliminary data.</text>
</comment>
<dbReference type="Gene3D" id="3.40.50.1820">
    <property type="entry name" value="alpha/beta hydrolase"/>
    <property type="match status" value="2"/>
</dbReference>
<protein>
    <recommendedName>
        <fullName evidence="3">Fungal lipase-like domain-containing protein</fullName>
    </recommendedName>
</protein>
<proteinExistence type="predicted"/>
<organism evidence="1 2">
    <name type="scientific">Virgibacillus halodenitrificans</name>
    <name type="common">Bacillus halodenitrificans</name>
    <dbReference type="NCBI Taxonomy" id="1482"/>
    <lineage>
        <taxon>Bacteria</taxon>
        <taxon>Bacillati</taxon>
        <taxon>Bacillota</taxon>
        <taxon>Bacilli</taxon>
        <taxon>Bacillales</taxon>
        <taxon>Bacillaceae</taxon>
        <taxon>Virgibacillus</taxon>
    </lineage>
</organism>
<sequence>MAISDLIASEISQRTYKDYEKGLSEIKIKNNNGEKSYWQPIETINDKDTGLQGYVLQNPETEEVVVSFRGTELPKVEKKQVEQKYVGSPSQDARLAGAGGGATLKDGNIVYDSKSITGIDKAEKDLTEDIQGIIIQGIIIQGIILDDSNYTKKEYGTTEYIASPSQDAALSTGKAKLNSNEKTITYVNKNQFTESEKIVADTVKKYGADNITFVGHSLGGGLAQYYAVKHNSNAITFAAADVRSLLTEEEQKKVTNGDYKDNIISYTYSDDKVGTFYKESIGSVYYMSEPKDGVKWFDTHGIKNYLVRDMYD</sequence>
<dbReference type="Pfam" id="PF26363">
    <property type="entry name" value="Phospholipase-like"/>
    <property type="match status" value="1"/>
</dbReference>
<evidence type="ECO:0000313" key="1">
    <source>
        <dbReference type="EMBL" id="MBD1222386.1"/>
    </source>
</evidence>
<keyword evidence="2" id="KW-1185">Reference proteome</keyword>
<dbReference type="Proteomes" id="UP000621631">
    <property type="component" value="Unassembled WGS sequence"/>
</dbReference>
<evidence type="ECO:0008006" key="3">
    <source>
        <dbReference type="Google" id="ProtNLM"/>
    </source>
</evidence>
<accession>A0ABR7VKZ0</accession>
<dbReference type="RefSeq" id="WP_189777734.1">
    <property type="nucleotide sequence ID" value="NZ_JACWEZ010000003.1"/>
</dbReference>